<name>A0A1I7S8Q0_BURXY</name>
<proteinExistence type="predicted"/>
<dbReference type="Proteomes" id="UP000095284">
    <property type="component" value="Unplaced"/>
</dbReference>
<dbReference type="Pfam" id="PF03057">
    <property type="entry name" value="DUF236"/>
    <property type="match status" value="2"/>
</dbReference>
<sequence>MWKDELYIVSCAFAAGLVLVAHVSVVCGKKIHCPGIDNDELSVHAKFGLIPTSFRKVISCGQNKELLPKFPHFFHLQTLAGVGGDVFGNDKKGGGGAPAGGPKAPANQNAKAGTHDPNYQTLAGVGGDVFGGDKKGGAKPAAPAAAQKPKAPANQQAKAATMDPNYQTLAGMGQDVFKKK</sequence>
<organism evidence="2 3">
    <name type="scientific">Bursaphelenchus xylophilus</name>
    <name type="common">Pinewood nematode worm</name>
    <name type="synonym">Aphelenchoides xylophilus</name>
    <dbReference type="NCBI Taxonomy" id="6326"/>
    <lineage>
        <taxon>Eukaryota</taxon>
        <taxon>Metazoa</taxon>
        <taxon>Ecdysozoa</taxon>
        <taxon>Nematoda</taxon>
        <taxon>Chromadorea</taxon>
        <taxon>Rhabditida</taxon>
        <taxon>Tylenchina</taxon>
        <taxon>Tylenchomorpha</taxon>
        <taxon>Aphelenchoidea</taxon>
        <taxon>Aphelenchoididae</taxon>
        <taxon>Bursaphelenchus</taxon>
    </lineage>
</organism>
<feature type="region of interest" description="Disordered" evidence="1">
    <location>
        <begin position="91"/>
        <end position="164"/>
    </location>
</feature>
<evidence type="ECO:0000313" key="3">
    <source>
        <dbReference type="WBParaSite" id="BXY_0939500.1"/>
    </source>
</evidence>
<dbReference type="PANTHER" id="PTHR21592">
    <property type="entry name" value="CHROMOSOME UNDETERMINED SCAFFOLD_25, WHOLE GENOME SHOTGUN SEQUENCE"/>
    <property type="match status" value="1"/>
</dbReference>
<reference evidence="3" key="1">
    <citation type="submission" date="2016-11" db="UniProtKB">
        <authorList>
            <consortium name="WormBaseParasite"/>
        </authorList>
    </citation>
    <scope>IDENTIFICATION</scope>
</reference>
<dbReference type="AlphaFoldDB" id="A0A1I7S8Q0"/>
<feature type="compositionally biased region" description="Low complexity" evidence="1">
    <location>
        <begin position="138"/>
        <end position="160"/>
    </location>
</feature>
<accession>A0A1I7S8Q0</accession>
<dbReference type="PANTHER" id="PTHR21592:SF23">
    <property type="entry name" value="DAUER UP-REGULATED"/>
    <property type="match status" value="1"/>
</dbReference>
<protein>
    <submittedName>
        <fullName evidence="3">Secreted protein</fullName>
    </submittedName>
</protein>
<evidence type="ECO:0000313" key="2">
    <source>
        <dbReference type="Proteomes" id="UP000095284"/>
    </source>
</evidence>
<evidence type="ECO:0000256" key="1">
    <source>
        <dbReference type="SAM" id="MobiDB-lite"/>
    </source>
</evidence>
<dbReference type="WBParaSite" id="BXY_0939500.1">
    <property type="protein sequence ID" value="BXY_0939500.1"/>
    <property type="gene ID" value="BXY_0939500"/>
</dbReference>
<dbReference type="InterPro" id="IPR004296">
    <property type="entry name" value="DUF236"/>
</dbReference>